<dbReference type="InterPro" id="IPR000522">
    <property type="entry name" value="ABC_transptr_permease_BtuC"/>
</dbReference>
<keyword evidence="7 9" id="KW-0472">Membrane</keyword>
<evidence type="ECO:0000256" key="1">
    <source>
        <dbReference type="ARBA" id="ARBA00004651"/>
    </source>
</evidence>
<evidence type="ECO:0000256" key="3">
    <source>
        <dbReference type="ARBA" id="ARBA00022448"/>
    </source>
</evidence>
<keyword evidence="11" id="KW-1185">Reference proteome</keyword>
<dbReference type="EMBL" id="WWEQ01000021">
    <property type="protein sequence ID" value="MYM19661.1"/>
    <property type="molecule type" value="Genomic_DNA"/>
</dbReference>
<evidence type="ECO:0000256" key="5">
    <source>
        <dbReference type="ARBA" id="ARBA00022692"/>
    </source>
</evidence>
<keyword evidence="6 9" id="KW-1133">Transmembrane helix</keyword>
<organism evidence="10 11">
    <name type="scientific">Brevibacterium rongguiense</name>
    <dbReference type="NCBI Taxonomy" id="2695267"/>
    <lineage>
        <taxon>Bacteria</taxon>
        <taxon>Bacillati</taxon>
        <taxon>Actinomycetota</taxon>
        <taxon>Actinomycetes</taxon>
        <taxon>Micrococcales</taxon>
        <taxon>Brevibacteriaceae</taxon>
        <taxon>Brevibacterium</taxon>
    </lineage>
</organism>
<keyword evidence="5 9" id="KW-0812">Transmembrane</keyword>
<evidence type="ECO:0000256" key="9">
    <source>
        <dbReference type="SAM" id="Phobius"/>
    </source>
</evidence>
<dbReference type="Proteomes" id="UP000469215">
    <property type="component" value="Unassembled WGS sequence"/>
</dbReference>
<feature type="transmembrane region" description="Helical" evidence="9">
    <location>
        <begin position="302"/>
        <end position="323"/>
    </location>
</feature>
<evidence type="ECO:0000256" key="4">
    <source>
        <dbReference type="ARBA" id="ARBA00022475"/>
    </source>
</evidence>
<evidence type="ECO:0000313" key="10">
    <source>
        <dbReference type="EMBL" id="MYM19661.1"/>
    </source>
</evidence>
<feature type="compositionally biased region" description="Low complexity" evidence="8">
    <location>
        <begin position="1"/>
        <end position="17"/>
    </location>
</feature>
<gene>
    <name evidence="10" type="ORF">GSY69_06675</name>
</gene>
<dbReference type="RefSeq" id="WP_160953090.1">
    <property type="nucleotide sequence ID" value="NZ_WWEQ01000021.1"/>
</dbReference>
<evidence type="ECO:0000256" key="7">
    <source>
        <dbReference type="ARBA" id="ARBA00023136"/>
    </source>
</evidence>
<dbReference type="PANTHER" id="PTHR30472">
    <property type="entry name" value="FERRIC ENTEROBACTIN TRANSPORT SYSTEM PERMEASE PROTEIN"/>
    <property type="match status" value="1"/>
</dbReference>
<proteinExistence type="inferred from homology"/>
<comment type="caution">
    <text evidence="10">The sequence shown here is derived from an EMBL/GenBank/DDBJ whole genome shotgun (WGS) entry which is preliminary data.</text>
</comment>
<evidence type="ECO:0000313" key="11">
    <source>
        <dbReference type="Proteomes" id="UP000469215"/>
    </source>
</evidence>
<dbReference type="GO" id="GO:0022857">
    <property type="term" value="F:transmembrane transporter activity"/>
    <property type="evidence" value="ECO:0007669"/>
    <property type="project" value="InterPro"/>
</dbReference>
<dbReference type="GO" id="GO:0033214">
    <property type="term" value="P:siderophore-iron import into cell"/>
    <property type="evidence" value="ECO:0007669"/>
    <property type="project" value="TreeGrafter"/>
</dbReference>
<dbReference type="SUPFAM" id="SSF81345">
    <property type="entry name" value="ABC transporter involved in vitamin B12 uptake, BtuC"/>
    <property type="match status" value="1"/>
</dbReference>
<dbReference type="CDD" id="cd06550">
    <property type="entry name" value="TM_ABC_iron-siderophores_like"/>
    <property type="match status" value="1"/>
</dbReference>
<evidence type="ECO:0000256" key="6">
    <source>
        <dbReference type="ARBA" id="ARBA00022989"/>
    </source>
</evidence>
<feature type="transmembrane region" description="Helical" evidence="9">
    <location>
        <begin position="267"/>
        <end position="295"/>
    </location>
</feature>
<dbReference type="PANTHER" id="PTHR30472:SF24">
    <property type="entry name" value="FERRIC ENTEROBACTIN TRANSPORT SYSTEM PERMEASE PROTEIN FEPG"/>
    <property type="match status" value="1"/>
</dbReference>
<comment type="similarity">
    <text evidence="2">Belongs to the binding-protein-dependent transport system permease family. FecCD subfamily.</text>
</comment>
<feature type="transmembrane region" description="Helical" evidence="9">
    <location>
        <begin position="335"/>
        <end position="356"/>
    </location>
</feature>
<sequence length="364" mass="36594">MSAPTARPVAPTPAAQASERGRPRTLTLRGPISGRIRVRTLVVCAALALAILAAAFLALMIGEKTFAPGRVLSALSGHGSRLESLFIVQWRLPRVVGAIVFGAMLGVSGAIFQTITRNPLGSPDIIGFSAGAYTGGLLVILFVSSGYYAVAGGAVAGGLAVAAIIFALARGGSLQGFRLIVVGIGVTAMLASIDTWFRLTSDVDIALVAATWGVGSLNGLDVEFSGPAMVTGAVFLLVAGLLSRRLAQLDLGDDQATASGSDPGATRVLGIVVGVVLVAIATSATGPIAFVALAAPQIGRRLAGAVGAPMLPAGLVGALILLLADMLAQHAIPGIQLPAGVVTVAVGGVYLLSVIITENKRGTL</sequence>
<evidence type="ECO:0000256" key="2">
    <source>
        <dbReference type="ARBA" id="ARBA00007935"/>
    </source>
</evidence>
<feature type="transmembrane region" description="Helical" evidence="9">
    <location>
        <begin position="176"/>
        <end position="197"/>
    </location>
</feature>
<keyword evidence="3" id="KW-0813">Transport</keyword>
<dbReference type="InterPro" id="IPR037294">
    <property type="entry name" value="ABC_BtuC-like"/>
</dbReference>
<evidence type="ECO:0000256" key="8">
    <source>
        <dbReference type="SAM" id="MobiDB-lite"/>
    </source>
</evidence>
<keyword evidence="4" id="KW-1003">Cell membrane</keyword>
<feature type="region of interest" description="Disordered" evidence="8">
    <location>
        <begin position="1"/>
        <end position="22"/>
    </location>
</feature>
<feature type="transmembrane region" description="Helical" evidence="9">
    <location>
        <begin position="149"/>
        <end position="169"/>
    </location>
</feature>
<feature type="transmembrane region" description="Helical" evidence="9">
    <location>
        <begin position="38"/>
        <end position="61"/>
    </location>
</feature>
<dbReference type="Gene3D" id="1.10.3470.10">
    <property type="entry name" value="ABC transporter involved in vitamin B12 uptake, BtuC"/>
    <property type="match status" value="1"/>
</dbReference>
<name>A0A6N9H703_9MICO</name>
<protein>
    <submittedName>
        <fullName evidence="10">Iron chelate uptake ABC transporter family permease subunit</fullName>
    </submittedName>
</protein>
<dbReference type="GO" id="GO:0005886">
    <property type="term" value="C:plasma membrane"/>
    <property type="evidence" value="ECO:0007669"/>
    <property type="project" value="UniProtKB-SubCell"/>
</dbReference>
<dbReference type="Pfam" id="PF01032">
    <property type="entry name" value="FecCD"/>
    <property type="match status" value="1"/>
</dbReference>
<feature type="transmembrane region" description="Helical" evidence="9">
    <location>
        <begin position="95"/>
        <end position="113"/>
    </location>
</feature>
<dbReference type="AlphaFoldDB" id="A0A6N9H703"/>
<accession>A0A6N9H703</accession>
<reference evidence="10 11" key="1">
    <citation type="submission" date="2020-01" db="EMBL/GenBank/DDBJ databases">
        <authorList>
            <person name="Deng T."/>
        </authorList>
    </citation>
    <scope>NUCLEOTIDE SEQUENCE [LARGE SCALE GENOMIC DNA]</scope>
    <source>
        <strain evidence="10 11">5221</strain>
    </source>
</reference>
<feature type="transmembrane region" description="Helical" evidence="9">
    <location>
        <begin position="125"/>
        <end position="143"/>
    </location>
</feature>
<comment type="subcellular location">
    <subcellularLocation>
        <location evidence="1">Cell membrane</location>
        <topology evidence="1">Multi-pass membrane protein</topology>
    </subcellularLocation>
</comment>